<dbReference type="InterPro" id="IPR004148">
    <property type="entry name" value="BAR_dom"/>
</dbReference>
<dbReference type="GO" id="GO:0005737">
    <property type="term" value="C:cytoplasm"/>
    <property type="evidence" value="ECO:0007669"/>
    <property type="project" value="InterPro"/>
</dbReference>
<feature type="transmembrane region" description="Helical" evidence="6">
    <location>
        <begin position="1826"/>
        <end position="1848"/>
    </location>
</feature>
<feature type="compositionally biased region" description="Basic and acidic residues" evidence="5">
    <location>
        <begin position="198"/>
        <end position="209"/>
    </location>
</feature>
<feature type="region of interest" description="Disordered" evidence="5">
    <location>
        <begin position="501"/>
        <end position="521"/>
    </location>
</feature>
<evidence type="ECO:0000256" key="6">
    <source>
        <dbReference type="SAM" id="Phobius"/>
    </source>
</evidence>
<feature type="compositionally biased region" description="Polar residues" evidence="5">
    <location>
        <begin position="2094"/>
        <end position="2106"/>
    </location>
</feature>
<feature type="transmembrane region" description="Helical" evidence="6">
    <location>
        <begin position="1757"/>
        <end position="1786"/>
    </location>
</feature>
<dbReference type="SUPFAM" id="SSF103657">
    <property type="entry name" value="BAR/IMD domain-like"/>
    <property type="match status" value="1"/>
</dbReference>
<feature type="region of interest" description="Disordered" evidence="5">
    <location>
        <begin position="2062"/>
        <end position="2106"/>
    </location>
</feature>
<protein>
    <submittedName>
        <fullName evidence="9">Protein ERD1</fullName>
    </submittedName>
</protein>
<evidence type="ECO:0000259" key="7">
    <source>
        <dbReference type="PROSITE" id="PS51021"/>
    </source>
</evidence>
<feature type="compositionally biased region" description="Basic and acidic residues" evidence="5">
    <location>
        <begin position="506"/>
        <end position="521"/>
    </location>
</feature>
<keyword evidence="10" id="KW-1185">Reference proteome</keyword>
<feature type="region of interest" description="Disordered" evidence="5">
    <location>
        <begin position="448"/>
        <end position="472"/>
    </location>
</feature>
<comment type="subcellular location">
    <subcellularLocation>
        <location evidence="1">Membrane</location>
        <topology evidence="1">Multi-pass membrane protein</topology>
    </subcellularLocation>
</comment>
<dbReference type="PROSITE" id="PS51021">
    <property type="entry name" value="BAR"/>
    <property type="match status" value="1"/>
</dbReference>
<evidence type="ECO:0000259" key="8">
    <source>
        <dbReference type="PROSITE" id="PS51380"/>
    </source>
</evidence>
<evidence type="ECO:0000256" key="4">
    <source>
        <dbReference type="ARBA" id="ARBA00023136"/>
    </source>
</evidence>
<name>A0A5N5QU80_9AGAM</name>
<dbReference type="EMBL" id="SSOP01000012">
    <property type="protein sequence ID" value="KAB5595131.1"/>
    <property type="molecule type" value="Genomic_DNA"/>
</dbReference>
<sequence length="2238" mass="249389">MPAVPPSDRRGSYSRRRHVPHALPLKEQGTVDPEGATWLPRAVSYSFLPSASPGAGWTISPSEPNAPAASRLHFPLPPTSPMSVSRAALAHAAPPVPDETQMYDDLQTFVFGAHDAEMDDAASDAASAYHPLSPAFRRPSKARRPSRQSKRRNSRPWMPDVCDVDDGDHDGLARMMDRAKMRAIDDGARRPSLPINIPDDRRPSDDRSSRRPSGALATAEFDLDFILAAPASYPPQTPAHPPATLSKSWDEAVDVEDTFLSMVRQLDGDYARRRTKWSFRQEPRRAYDYDLDPDEEVWGCGPVGTFWVGRDRSLDRPVIIKPLVPQVSPKSHAPERRSDIRIYRDEKRPIWRFSLVPAGSQSTVPVKILLATKATHLKLASTPLFDGRRRGHTVHTDSYELASMAADLAPIDELYPKTSHAVAFDTLTDAQLDASRRHVSFSERLRRAFGSESPPPHPSANTPQPNFSPPWLMMAPQSAKEEQIRQIRELHSAFRAVGLLTPPKSAGKEPIKPVKLPDEPRRESPAAILEDIPPDALCMTLPLWQFRASSDPDGLASVGRPIHDREYLLVYFVPLASDNAAATAVAQSRLSKKRSRGNLDRRSSGSISAAASWAKGRRTAFHVVARILTAAELYATGLRHPGTFARTDLSSGLARAPSVAASHDRKRRAFATVIAMCNGTGTSVEFVPEGLDRLGLCTPSYEWQSESERFPALTPVGVDVVEMVWAGCAVPDMFAVSLGSPQLPPPRFSRHPSLVRMSWSGFKKNLNRAGTTLMQKTGQIERTVDREFADEEAKYKAFEKETNALQKESKAYLDAMRAMTAAQTRLAETIDTFYAAADKASEGAMAGHAYKRSVDELDAGVTRELASPQSALALEMAYLLVGRMRRIGRLCLNLWAKCVPTFRLLMKMLDYDAARSKVRKLVDKPSEDATKLPKASQNVSSICGFNSLLQAQAELDDAKEIFDTLNDQFIAELPQLLDLRVPYFDPSFEAMIRMQCKFAEEGYEKLAGVQRYFAENVRDDYAAGQLDAQVEDSESSGIVFSIECSELMSCLGPLLTRAVNVEFVHMSAHTPPAYHESIDEPSSPTTRTVTREPPSYEADPALPATFKIGKNYTPPLITPSAVRKHLFVLGAFQSLKRRVEAASYDDSGLDPVPGPAVKWALYLLRANHRFRLWLERIVKKPERVRGELGELTDAEIPPLDVLLVFHAYLLNPVNYYEDTASRYPLLKVIGGFPLDRVGGSQMKRLGEKEVVYVPTPEQVEEWEFQTQEAFELALVTTLEHTVDLTCPMCADADVRAPWLVKPTFADINGTATGTGYAQSGFSVECQNCHGVVTKHAIQAERFAREFVRVRDELRRGNEAWFVNSLVNVHTGKPSPAVASNFAKLSVDGIAGLDENPALLPHIALGSYVSWDLSEAQRLIEAGFRRRGNTRAWMGDSISRMMRAFRHNSPVSLDVVGAAMRQSRFISQMERLGWTDKLHFGSHPEAIVSPITQYHRFLDLFERNPSAVLVPNLVVDLGWHTHMLNAEAYQADCMRLFNRYLNHEDKVEEGKLASSFEETAKLWKSRFGESYVLCGCSPSQTGFSNLKLKFWKKPLDSKKCDGSQPPDAATHPTDHNSIFAVNPKKAVAESRYDRVTLAKSGSDPEHPRAFVEKYQTLDAQKFSAFGLPGWDIDCVRQAFVVDSNEDRGDCCVGVHISCSTISYLSATGEAALGGRPQLDSGMVAGFAGMQPAMNNFEDAPFHVDLPVFHSSFPLPYRVFLLIGLGIFFWAANLHVLHLLGIDTIWVLDLRREKIQSSSPPTPLPTARAPEIPYDISSLEAISLYKSIYRLFATYALWTGAGWICFRWVTHGVAERMDAHKFLPVFTAVGVIFVLACPYNVVMKRERFRFLRSLWRCLTSPSKDPVYFSDIILADVFTSYAKVIADIWISACMVLPSGTLVRAKAKGGLSEFLVPMMMALPYAIRFRQCMMEYIGSQRKSGRALANAVKYASAFPVIFLSVAQRTSPTGPLDAKPEGEISSSGYFDHKIFKLWLLAVVVNSVYSFWWDVTNDWGLTLFKPSTWSAQHTTHPPRSPLLRPQPRARPGRPSPPLIALSRTNSSTGLSTAGSTYSDADGIMRGNHRFPFGLRDNLLFRDSFIYYLVIFLNLFLRFTWSLKLSTHLDTVEELESSVFLMEALEVTRRWVWVFFRVEWEAIKKEQAGDGPARAYRSHTPNGDIEFDLLGPSRSPTPVPQVQKTDL</sequence>
<feature type="transmembrane region" description="Helical" evidence="6">
    <location>
        <begin position="2136"/>
        <end position="2152"/>
    </location>
</feature>
<dbReference type="Pfam" id="PF03124">
    <property type="entry name" value="EXS"/>
    <property type="match status" value="1"/>
</dbReference>
<evidence type="ECO:0000256" key="1">
    <source>
        <dbReference type="ARBA" id="ARBA00004141"/>
    </source>
</evidence>
<evidence type="ECO:0000313" key="9">
    <source>
        <dbReference type="EMBL" id="KAB5595131.1"/>
    </source>
</evidence>
<feature type="compositionally biased region" description="Basic residues" evidence="5">
    <location>
        <begin position="138"/>
        <end position="154"/>
    </location>
</feature>
<evidence type="ECO:0000256" key="2">
    <source>
        <dbReference type="ARBA" id="ARBA00022692"/>
    </source>
</evidence>
<comment type="caution">
    <text evidence="9">The sequence shown here is derived from an EMBL/GenBank/DDBJ whole genome shotgun (WGS) entry which is preliminary data.</text>
</comment>
<dbReference type="PROSITE" id="PS51380">
    <property type="entry name" value="EXS"/>
    <property type="match status" value="1"/>
</dbReference>
<keyword evidence="4 6" id="KW-0472">Membrane</keyword>
<feature type="region of interest" description="Disordered" evidence="5">
    <location>
        <begin position="2201"/>
        <end position="2238"/>
    </location>
</feature>
<dbReference type="InterPro" id="IPR009836">
    <property type="entry name" value="GRDP-like"/>
</dbReference>
<feature type="region of interest" description="Disordered" evidence="5">
    <location>
        <begin position="1"/>
        <end position="33"/>
    </location>
</feature>
<dbReference type="SMART" id="SM00721">
    <property type="entry name" value="BAR"/>
    <property type="match status" value="1"/>
</dbReference>
<dbReference type="PANTHER" id="PTHR10783">
    <property type="entry name" value="XENOTROPIC AND POLYTROPIC RETROVIRUS RECEPTOR 1-RELATED"/>
    <property type="match status" value="1"/>
</dbReference>
<dbReference type="GO" id="GO:0016020">
    <property type="term" value="C:membrane"/>
    <property type="evidence" value="ECO:0007669"/>
    <property type="project" value="UniProtKB-SubCell"/>
</dbReference>
<evidence type="ECO:0000313" key="10">
    <source>
        <dbReference type="Proteomes" id="UP000383932"/>
    </source>
</evidence>
<feature type="compositionally biased region" description="Polar residues" evidence="5">
    <location>
        <begin position="2225"/>
        <end position="2238"/>
    </location>
</feature>
<keyword evidence="3 6" id="KW-1133">Transmembrane helix</keyword>
<feature type="transmembrane region" description="Helical" evidence="6">
    <location>
        <begin position="2027"/>
        <end position="2045"/>
    </location>
</feature>
<dbReference type="InterPro" id="IPR027267">
    <property type="entry name" value="AH/BAR_dom_sf"/>
</dbReference>
<gene>
    <name evidence="9" type="ORF">CTheo_1419</name>
</gene>
<evidence type="ECO:0000256" key="3">
    <source>
        <dbReference type="ARBA" id="ARBA00022989"/>
    </source>
</evidence>
<dbReference type="PANTHER" id="PTHR10783:SF46">
    <property type="entry name" value="PROTEIN ERD1 HOMOLOG 2"/>
    <property type="match status" value="1"/>
</dbReference>
<dbReference type="Gene3D" id="1.20.1270.60">
    <property type="entry name" value="Arfaptin homology (AH) domain/BAR domain"/>
    <property type="match status" value="1"/>
</dbReference>
<feature type="region of interest" description="Disordered" evidence="5">
    <location>
        <begin position="122"/>
        <end position="168"/>
    </location>
</feature>
<feature type="domain" description="EXS" evidence="8">
    <location>
        <begin position="1943"/>
        <end position="2222"/>
    </location>
</feature>
<accession>A0A5N5QU80</accession>
<feature type="domain" description="BAR" evidence="7">
    <location>
        <begin position="773"/>
        <end position="1022"/>
    </location>
</feature>
<keyword evidence="2 6" id="KW-0812">Transmembrane</keyword>
<reference evidence="9 10" key="1">
    <citation type="journal article" date="2019" name="Fungal Biol. Biotechnol.">
        <title>Draft genome sequence of fastidious pathogen Ceratobasidium theobromae, which causes vascular-streak dieback in Theobroma cacao.</title>
        <authorList>
            <person name="Ali S.S."/>
            <person name="Asman A."/>
            <person name="Shao J."/>
            <person name="Firmansyah A.P."/>
            <person name="Susilo A.W."/>
            <person name="Rosmana A."/>
            <person name="McMahon P."/>
            <person name="Junaid M."/>
            <person name="Guest D."/>
            <person name="Kheng T.Y."/>
            <person name="Meinhardt L.W."/>
            <person name="Bailey B.A."/>
        </authorList>
    </citation>
    <scope>NUCLEOTIDE SEQUENCE [LARGE SCALE GENOMIC DNA]</scope>
    <source>
        <strain evidence="9 10">CT2</strain>
    </source>
</reference>
<organism evidence="9 10">
    <name type="scientific">Ceratobasidium theobromae</name>
    <dbReference type="NCBI Taxonomy" id="1582974"/>
    <lineage>
        <taxon>Eukaryota</taxon>
        <taxon>Fungi</taxon>
        <taxon>Dikarya</taxon>
        <taxon>Basidiomycota</taxon>
        <taxon>Agaricomycotina</taxon>
        <taxon>Agaricomycetes</taxon>
        <taxon>Cantharellales</taxon>
        <taxon>Ceratobasidiaceae</taxon>
        <taxon>Ceratobasidium</taxon>
    </lineage>
</organism>
<feature type="transmembrane region" description="Helical" evidence="6">
    <location>
        <begin position="1860"/>
        <end position="1880"/>
    </location>
</feature>
<dbReference type="Pfam" id="PF07173">
    <property type="entry name" value="GRDP-like"/>
    <property type="match status" value="1"/>
</dbReference>
<feature type="region of interest" description="Disordered" evidence="5">
    <location>
        <begin position="1074"/>
        <end position="1096"/>
    </location>
</feature>
<dbReference type="InterPro" id="IPR004342">
    <property type="entry name" value="EXS_C"/>
</dbReference>
<dbReference type="Proteomes" id="UP000383932">
    <property type="component" value="Unassembled WGS sequence"/>
</dbReference>
<dbReference type="OrthoDB" id="2159384at2759"/>
<proteinExistence type="predicted"/>
<dbReference type="Pfam" id="PF03114">
    <property type="entry name" value="BAR"/>
    <property type="match status" value="1"/>
</dbReference>
<evidence type="ECO:0000256" key="5">
    <source>
        <dbReference type="SAM" id="MobiDB-lite"/>
    </source>
</evidence>
<feature type="region of interest" description="Disordered" evidence="5">
    <location>
        <begin position="182"/>
        <end position="214"/>
    </location>
</feature>